<protein>
    <submittedName>
        <fullName evidence="7">High-affinity branched-chain amino acid transport ATP-binding protein LivF</fullName>
    </submittedName>
</protein>
<keyword evidence="5" id="KW-0029">Amino-acid transport</keyword>
<dbReference type="InterPro" id="IPR017871">
    <property type="entry name" value="ABC_transporter-like_CS"/>
</dbReference>
<dbReference type="Proteomes" id="UP001055167">
    <property type="component" value="Unassembled WGS sequence"/>
</dbReference>
<dbReference type="CDD" id="cd03224">
    <property type="entry name" value="ABC_TM1139_LivF_branched"/>
    <property type="match status" value="1"/>
</dbReference>
<feature type="domain" description="ABC transporter" evidence="6">
    <location>
        <begin position="7"/>
        <end position="236"/>
    </location>
</feature>
<dbReference type="GO" id="GO:0005524">
    <property type="term" value="F:ATP binding"/>
    <property type="evidence" value="ECO:0007669"/>
    <property type="project" value="UniProtKB-KW"/>
</dbReference>
<evidence type="ECO:0000256" key="2">
    <source>
        <dbReference type="ARBA" id="ARBA00022448"/>
    </source>
</evidence>
<keyword evidence="4 7" id="KW-0067">ATP-binding</keyword>
<proteinExistence type="inferred from homology"/>
<reference evidence="7" key="1">
    <citation type="journal article" date="2021" name="Front. Microbiol.">
        <title>Comprehensive Comparative Genomics and Phenotyping of Methylobacterium Species.</title>
        <authorList>
            <person name="Alessa O."/>
            <person name="Ogura Y."/>
            <person name="Fujitani Y."/>
            <person name="Takami H."/>
            <person name="Hayashi T."/>
            <person name="Sahin N."/>
            <person name="Tani A."/>
        </authorList>
    </citation>
    <scope>NUCLEOTIDE SEQUENCE</scope>
    <source>
        <strain evidence="7">KCTC 52305</strain>
    </source>
</reference>
<reference evidence="7" key="2">
    <citation type="submission" date="2021-08" db="EMBL/GenBank/DDBJ databases">
        <authorList>
            <person name="Tani A."/>
            <person name="Ola A."/>
            <person name="Ogura Y."/>
            <person name="Katsura K."/>
            <person name="Hayashi T."/>
        </authorList>
    </citation>
    <scope>NUCLEOTIDE SEQUENCE</scope>
    <source>
        <strain evidence="7">KCTC 52305</strain>
    </source>
</reference>
<evidence type="ECO:0000256" key="3">
    <source>
        <dbReference type="ARBA" id="ARBA00022741"/>
    </source>
</evidence>
<keyword evidence="3" id="KW-0547">Nucleotide-binding</keyword>
<keyword evidence="2" id="KW-0813">Transport</keyword>
<dbReference type="PANTHER" id="PTHR43820">
    <property type="entry name" value="HIGH-AFFINITY BRANCHED-CHAIN AMINO ACID TRANSPORT ATP-BINDING PROTEIN LIVF"/>
    <property type="match status" value="1"/>
</dbReference>
<comment type="caution">
    <text evidence="7">The sequence shown here is derived from an EMBL/GenBank/DDBJ whole genome shotgun (WGS) entry which is preliminary data.</text>
</comment>
<dbReference type="InterPro" id="IPR027417">
    <property type="entry name" value="P-loop_NTPase"/>
</dbReference>
<dbReference type="EMBL" id="BPQH01000035">
    <property type="protein sequence ID" value="GJD53719.1"/>
    <property type="molecule type" value="Genomic_DNA"/>
</dbReference>
<dbReference type="SMART" id="SM00382">
    <property type="entry name" value="AAA"/>
    <property type="match status" value="1"/>
</dbReference>
<dbReference type="InterPro" id="IPR003593">
    <property type="entry name" value="AAA+_ATPase"/>
</dbReference>
<dbReference type="PROSITE" id="PS00211">
    <property type="entry name" value="ABC_TRANSPORTER_1"/>
    <property type="match status" value="1"/>
</dbReference>
<dbReference type="PANTHER" id="PTHR43820:SF2">
    <property type="entry name" value="ABC TRANSPORTER ATP-BINDING PROTEIN"/>
    <property type="match status" value="1"/>
</dbReference>
<dbReference type="Pfam" id="PF00005">
    <property type="entry name" value="ABC_tran"/>
    <property type="match status" value="1"/>
</dbReference>
<evidence type="ECO:0000256" key="5">
    <source>
        <dbReference type="ARBA" id="ARBA00022970"/>
    </source>
</evidence>
<dbReference type="Gene3D" id="3.40.50.300">
    <property type="entry name" value="P-loop containing nucleotide triphosphate hydrolases"/>
    <property type="match status" value="1"/>
</dbReference>
<organism evidence="7 8">
    <name type="scientific">Methylobacterium crusticola</name>
    <dbReference type="NCBI Taxonomy" id="1697972"/>
    <lineage>
        <taxon>Bacteria</taxon>
        <taxon>Pseudomonadati</taxon>
        <taxon>Pseudomonadota</taxon>
        <taxon>Alphaproteobacteria</taxon>
        <taxon>Hyphomicrobiales</taxon>
        <taxon>Methylobacteriaceae</taxon>
        <taxon>Methylobacterium</taxon>
    </lineage>
</organism>
<evidence type="ECO:0000256" key="4">
    <source>
        <dbReference type="ARBA" id="ARBA00022840"/>
    </source>
</evidence>
<evidence type="ECO:0000313" key="8">
    <source>
        <dbReference type="Proteomes" id="UP001055167"/>
    </source>
</evidence>
<evidence type="ECO:0000259" key="6">
    <source>
        <dbReference type="PROSITE" id="PS50893"/>
    </source>
</evidence>
<accession>A0ABQ4RAA8</accession>
<evidence type="ECO:0000313" key="7">
    <source>
        <dbReference type="EMBL" id="GJD53719.1"/>
    </source>
</evidence>
<dbReference type="PROSITE" id="PS50893">
    <property type="entry name" value="ABC_TRANSPORTER_2"/>
    <property type="match status" value="1"/>
</dbReference>
<keyword evidence="8" id="KW-1185">Reference proteome</keyword>
<gene>
    <name evidence="7" type="primary">livF_30</name>
    <name evidence="7" type="ORF">OPKNFCMD_6497</name>
</gene>
<dbReference type="SUPFAM" id="SSF52540">
    <property type="entry name" value="P-loop containing nucleoside triphosphate hydrolases"/>
    <property type="match status" value="1"/>
</dbReference>
<sequence length="236" mass="25266">MSRDAVLELAAVSSGYGAAIVVRGIDLAIGRGEIVALLGKNGMGKTTLLRTIMGYLRPAEGAIRLEGRAIAGLSPHRIARRAVAYAPQEAAIFQDLSVGENLRLALRRGGVYAEELTRVTEAFPFLRERGGQRAGSLSGGEQKMLLVARALMARPRIMLLDEITEGLQPSVIRRLAAVLRAERQDSGTAMLLVEQNVAFAREVADRYAVLRRGEIVDAGPVGAADAEGRIEAGLRI</sequence>
<dbReference type="RefSeq" id="WP_128563583.1">
    <property type="nucleotide sequence ID" value="NZ_BPQH01000035.1"/>
</dbReference>
<dbReference type="InterPro" id="IPR003439">
    <property type="entry name" value="ABC_transporter-like_ATP-bd"/>
</dbReference>
<comment type="similarity">
    <text evidence="1">Belongs to the ABC transporter superfamily.</text>
</comment>
<name>A0ABQ4RAA8_9HYPH</name>
<dbReference type="InterPro" id="IPR052156">
    <property type="entry name" value="BCAA_Transport_ATP-bd_LivF"/>
</dbReference>
<evidence type="ECO:0000256" key="1">
    <source>
        <dbReference type="ARBA" id="ARBA00005417"/>
    </source>
</evidence>